<comment type="caution">
    <text evidence="2">The sequence shown here is derived from an EMBL/GenBank/DDBJ whole genome shotgun (WGS) entry which is preliminary data.</text>
</comment>
<dbReference type="Proteomes" id="UP000305674">
    <property type="component" value="Unassembled WGS sequence"/>
</dbReference>
<evidence type="ECO:0000259" key="1">
    <source>
        <dbReference type="SMART" id="SM00900"/>
    </source>
</evidence>
<dbReference type="InterPro" id="IPR007329">
    <property type="entry name" value="FMN-bd"/>
</dbReference>
<feature type="domain" description="FMN-binding" evidence="1">
    <location>
        <begin position="91"/>
        <end position="170"/>
    </location>
</feature>
<dbReference type="Pfam" id="PF04205">
    <property type="entry name" value="FMN_bind"/>
    <property type="match status" value="1"/>
</dbReference>
<protein>
    <submittedName>
        <fullName evidence="2">FMN-binding protein</fullName>
    </submittedName>
</protein>
<keyword evidence="3" id="KW-1185">Reference proteome</keyword>
<evidence type="ECO:0000313" key="2">
    <source>
        <dbReference type="EMBL" id="TKB49412.1"/>
    </source>
</evidence>
<dbReference type="AlphaFoldDB" id="A0A4U1BEC6"/>
<name>A0A4U1BEC6_9GAMM</name>
<dbReference type="EMBL" id="SWCI01000004">
    <property type="protein sequence ID" value="TKB49412.1"/>
    <property type="molecule type" value="Genomic_DNA"/>
</dbReference>
<dbReference type="RefSeq" id="WP_136852845.1">
    <property type="nucleotide sequence ID" value="NZ_SWCI01000004.1"/>
</dbReference>
<dbReference type="GO" id="GO:0010181">
    <property type="term" value="F:FMN binding"/>
    <property type="evidence" value="ECO:0007669"/>
    <property type="project" value="InterPro"/>
</dbReference>
<gene>
    <name evidence="2" type="ORF">FCL40_08755</name>
</gene>
<dbReference type="GO" id="GO:0016020">
    <property type="term" value="C:membrane"/>
    <property type="evidence" value="ECO:0007669"/>
    <property type="project" value="InterPro"/>
</dbReference>
<reference evidence="2 3" key="1">
    <citation type="submission" date="2019-04" db="EMBL/GenBank/DDBJ databases">
        <authorList>
            <person name="Hwang J.C."/>
        </authorList>
    </citation>
    <scope>NUCLEOTIDE SEQUENCE [LARGE SCALE GENOMIC DNA]</scope>
    <source>
        <strain evidence="2 3">IMCC35001</strain>
    </source>
</reference>
<evidence type="ECO:0000313" key="3">
    <source>
        <dbReference type="Proteomes" id="UP000305674"/>
    </source>
</evidence>
<dbReference type="OrthoDB" id="9778782at2"/>
<organism evidence="2 3">
    <name type="scientific">Ferrimonas sediminicola</name>
    <dbReference type="NCBI Taxonomy" id="2569538"/>
    <lineage>
        <taxon>Bacteria</taxon>
        <taxon>Pseudomonadati</taxon>
        <taxon>Pseudomonadota</taxon>
        <taxon>Gammaproteobacteria</taxon>
        <taxon>Alteromonadales</taxon>
        <taxon>Ferrimonadaceae</taxon>
        <taxon>Ferrimonas</taxon>
    </lineage>
</organism>
<accession>A0A4U1BEC6</accession>
<sequence length="175" mass="19651">MLNRFKGGLGPLFATLVLVLSFCAKGATEYLSQEAFLAQAFGDGQPQQGTLWLKGDLKSQLTELMGERYPKLRVRYWQHQGRTAWVLESVGKDQPITFGYVVESGVIVQARVLVFREHRGWEIHRDAFTRQYHGVSLEGRSLSETIDGVSGATLSVYAMNRTAKMALFLAEHVTR</sequence>
<dbReference type="SMART" id="SM00900">
    <property type="entry name" value="FMN_bind"/>
    <property type="match status" value="1"/>
</dbReference>
<proteinExistence type="predicted"/>